<dbReference type="SUPFAM" id="SSF57850">
    <property type="entry name" value="RING/U-box"/>
    <property type="match status" value="1"/>
</dbReference>
<keyword evidence="4" id="KW-0677">Repeat</keyword>
<dbReference type="Proteomes" id="UP000738349">
    <property type="component" value="Unassembled WGS sequence"/>
</dbReference>
<evidence type="ECO:0000256" key="1">
    <source>
        <dbReference type="ARBA" id="ARBA00004906"/>
    </source>
</evidence>
<comment type="pathway">
    <text evidence="1">Protein modification; protein ubiquitination.</text>
</comment>
<dbReference type="GO" id="GO:0016740">
    <property type="term" value="F:transferase activity"/>
    <property type="evidence" value="ECO:0007669"/>
    <property type="project" value="UniProtKB-KW"/>
</dbReference>
<evidence type="ECO:0000313" key="11">
    <source>
        <dbReference type="Proteomes" id="UP000738349"/>
    </source>
</evidence>
<protein>
    <submittedName>
        <fullName evidence="10">Ring finger protein</fullName>
    </submittedName>
</protein>
<evidence type="ECO:0000256" key="5">
    <source>
        <dbReference type="ARBA" id="ARBA00022771"/>
    </source>
</evidence>
<evidence type="ECO:0000256" key="4">
    <source>
        <dbReference type="ARBA" id="ARBA00022737"/>
    </source>
</evidence>
<evidence type="ECO:0000256" key="3">
    <source>
        <dbReference type="ARBA" id="ARBA00022723"/>
    </source>
</evidence>
<dbReference type="Gene3D" id="1.20.120.1750">
    <property type="match status" value="1"/>
</dbReference>
<dbReference type="PROSITE" id="PS51873">
    <property type="entry name" value="TRIAD"/>
    <property type="match status" value="1"/>
</dbReference>
<feature type="non-terminal residue" evidence="10">
    <location>
        <position position="1"/>
    </location>
</feature>
<proteinExistence type="predicted"/>
<feature type="region of interest" description="Disordered" evidence="8">
    <location>
        <begin position="73"/>
        <end position="96"/>
    </location>
</feature>
<dbReference type="GO" id="GO:0008270">
    <property type="term" value="F:zinc ion binding"/>
    <property type="evidence" value="ECO:0007669"/>
    <property type="project" value="UniProtKB-KW"/>
</dbReference>
<sequence length="498" mass="56391">MDDQSPGDQRPTPDPDAQEACIQAVVSVFPDVCLEYLHKLAGPLLYDPDTVITHIVDLIESGTTYTRRRQTSLRKRKREEDDEEDVEDEEVSDAKRKYGHPLRAETRLISGDFPLVSSKDVTRLLTDHGMNLLPTYLALYTIVDDEDQVAKQLTLKKRPTSQEAQYRPENIDETIANSPNGDERELLEELRAARLIRASLVSKKNKELQAKEAEEKEYEEAKSHGQLMECECCFTELSGNRLVHCDAELCHWFCMDCARRNAETLIGLSKYEMTCMSMDGCKAGFCQAQKVRFLDKKLTKALDQIEQEAVLRMAGLENLASCPFCPFAAEYPSIEINREFRCENPDCQVISCRLCKAETHLPKTCAEAALENGIPARRGIEEAMSSALIRKCNKCSTPFIKESGCNKMRCPREGCRNNQCYVCSKSCDYAHFNDVARGGKAGNCPLFDVTEKRHEEEIQHARNEALKVATKNNPGVNADLLNIKWSDKIAKDDERKRQ</sequence>
<dbReference type="Pfam" id="PF26200">
    <property type="entry name" value="Rcat_RNF216"/>
    <property type="match status" value="1"/>
</dbReference>
<evidence type="ECO:0000256" key="7">
    <source>
        <dbReference type="ARBA" id="ARBA00022833"/>
    </source>
</evidence>
<name>A0A9P9E9J6_9HYPO</name>
<dbReference type="AlphaFoldDB" id="A0A9P9E9J6"/>
<dbReference type="InterPro" id="IPR044066">
    <property type="entry name" value="TRIAD_supradom"/>
</dbReference>
<dbReference type="InterPro" id="IPR047544">
    <property type="entry name" value="RING-HC_RBR_RNF216"/>
</dbReference>
<comment type="caution">
    <text evidence="10">The sequence shown here is derived from an EMBL/GenBank/DDBJ whole genome shotgun (WGS) entry which is preliminary data.</text>
</comment>
<organism evidence="10 11">
    <name type="scientific">Dactylonectria macrodidyma</name>
    <dbReference type="NCBI Taxonomy" id="307937"/>
    <lineage>
        <taxon>Eukaryota</taxon>
        <taxon>Fungi</taxon>
        <taxon>Dikarya</taxon>
        <taxon>Ascomycota</taxon>
        <taxon>Pezizomycotina</taxon>
        <taxon>Sordariomycetes</taxon>
        <taxon>Hypocreomycetidae</taxon>
        <taxon>Hypocreales</taxon>
        <taxon>Nectriaceae</taxon>
        <taxon>Dactylonectria</taxon>
    </lineage>
</organism>
<accession>A0A9P9E9J6</accession>
<keyword evidence="6" id="KW-0833">Ubl conjugation pathway</keyword>
<dbReference type="PANTHER" id="PTHR22770">
    <property type="entry name" value="UBIQUITIN CONJUGATING ENZYME 7 INTERACTING PROTEIN-RELATED"/>
    <property type="match status" value="1"/>
</dbReference>
<dbReference type="InterPro" id="IPR051628">
    <property type="entry name" value="LUBAC_E3_Ligases"/>
</dbReference>
<dbReference type="CDD" id="cd16630">
    <property type="entry name" value="RING-HC_RBR_RNF216"/>
    <property type="match status" value="1"/>
</dbReference>
<feature type="domain" description="RING-type" evidence="9">
    <location>
        <begin position="226"/>
        <end position="448"/>
    </location>
</feature>
<keyword evidence="11" id="KW-1185">Reference proteome</keyword>
<dbReference type="InterPro" id="IPR047545">
    <property type="entry name" value="BRcat_RBR_RNF216"/>
</dbReference>
<keyword evidence="3" id="KW-0479">Metal-binding</keyword>
<keyword evidence="2" id="KW-0808">Transferase</keyword>
<dbReference type="CDD" id="cd20339">
    <property type="entry name" value="BRcat_RBR_RNF216"/>
    <property type="match status" value="1"/>
</dbReference>
<dbReference type="OrthoDB" id="10009520at2759"/>
<dbReference type="EMBL" id="JAGMUV010000014">
    <property type="protein sequence ID" value="KAH7134355.1"/>
    <property type="molecule type" value="Genomic_DNA"/>
</dbReference>
<reference evidence="10" key="1">
    <citation type="journal article" date="2021" name="Nat. Commun.">
        <title>Genetic determinants of endophytism in the Arabidopsis root mycobiome.</title>
        <authorList>
            <person name="Mesny F."/>
            <person name="Miyauchi S."/>
            <person name="Thiergart T."/>
            <person name="Pickel B."/>
            <person name="Atanasova L."/>
            <person name="Karlsson M."/>
            <person name="Huettel B."/>
            <person name="Barry K.W."/>
            <person name="Haridas S."/>
            <person name="Chen C."/>
            <person name="Bauer D."/>
            <person name="Andreopoulos W."/>
            <person name="Pangilinan J."/>
            <person name="LaButti K."/>
            <person name="Riley R."/>
            <person name="Lipzen A."/>
            <person name="Clum A."/>
            <person name="Drula E."/>
            <person name="Henrissat B."/>
            <person name="Kohler A."/>
            <person name="Grigoriev I.V."/>
            <person name="Martin F.M."/>
            <person name="Hacquard S."/>
        </authorList>
    </citation>
    <scope>NUCLEOTIDE SEQUENCE</scope>
    <source>
        <strain evidence="10">MPI-CAGE-AT-0147</strain>
    </source>
</reference>
<evidence type="ECO:0000256" key="2">
    <source>
        <dbReference type="ARBA" id="ARBA00022679"/>
    </source>
</evidence>
<feature type="compositionally biased region" description="Acidic residues" evidence="8">
    <location>
        <begin position="80"/>
        <end position="91"/>
    </location>
</feature>
<gene>
    <name evidence="10" type="ORF">EDB81DRAFT_658374</name>
</gene>
<evidence type="ECO:0000256" key="8">
    <source>
        <dbReference type="SAM" id="MobiDB-lite"/>
    </source>
</evidence>
<evidence type="ECO:0000259" key="9">
    <source>
        <dbReference type="PROSITE" id="PS51873"/>
    </source>
</evidence>
<keyword evidence="5" id="KW-0863">Zinc-finger</keyword>
<dbReference type="PANTHER" id="PTHR22770:SF47">
    <property type="entry name" value="E3 UBIQUITIN-PROTEIN LIGASE RNF216"/>
    <property type="match status" value="1"/>
</dbReference>
<evidence type="ECO:0000256" key="6">
    <source>
        <dbReference type="ARBA" id="ARBA00022786"/>
    </source>
</evidence>
<evidence type="ECO:0000313" key="10">
    <source>
        <dbReference type="EMBL" id="KAH7134355.1"/>
    </source>
</evidence>
<keyword evidence="7" id="KW-0862">Zinc</keyword>